<keyword evidence="2" id="KW-0460">Magnesium</keyword>
<dbReference type="Proteomes" id="UP000218944">
    <property type="component" value="Unassembled WGS sequence"/>
</dbReference>
<protein>
    <recommendedName>
        <fullName evidence="2">Terpene synthase</fullName>
        <ecNumber evidence="2">4.2.3.-</ecNumber>
    </recommendedName>
</protein>
<dbReference type="PANTHER" id="PTHR35201:SF4">
    <property type="entry name" value="BETA-PINACENE SYNTHASE-RELATED"/>
    <property type="match status" value="1"/>
</dbReference>
<evidence type="ECO:0000256" key="2">
    <source>
        <dbReference type="RuleBase" id="RU366034"/>
    </source>
</evidence>
<comment type="similarity">
    <text evidence="2">Belongs to the terpene synthase family.</text>
</comment>
<sequence>MKGIPMGPAAEHDHSLAYDTYVSQNVSPVLWDGTLLSRLKTPRHDLTKRSRPFPVQRNFFYVSAVQESARWLREAVVPPEAEYERLLREDVGGFVSWVYPDATARQIRALTDWHHWSVWMDDRMDRKAAIEASLDACTVLESVGTAELSLFEDFFRRMRMLGMSERCAERFVQTMRMYGASSRKEVKARDGMDHFTSLAAYIGNRRESAAMPVYHTVADWVSRADLSDEILQHPLVAKLENCSSDYALLYNDAGSFIKETLAGRSEGTFVRMLSEAEGLSAQEALYEVADMAAAAADDLEATSDLIDDCGLPTDQRERIHRYAGALRQFAGGVNHWSNHTCRYLVGQSLVGTAATSRAGDVHGLREPAA</sequence>
<comment type="caution">
    <text evidence="3">The sequence shown here is derived from an EMBL/GenBank/DDBJ whole genome shotgun (WGS) entry which is preliminary data.</text>
</comment>
<dbReference type="EMBL" id="NSJV01000319">
    <property type="protein sequence ID" value="PAU47876.1"/>
    <property type="molecule type" value="Genomic_DNA"/>
</dbReference>
<dbReference type="Pfam" id="PF19086">
    <property type="entry name" value="Terpene_syn_C_2"/>
    <property type="match status" value="1"/>
</dbReference>
<dbReference type="AlphaFoldDB" id="A0A2A2D8W5"/>
<dbReference type="SFLD" id="SFLDG01020">
    <property type="entry name" value="Terpene_Cyclase_Like_2"/>
    <property type="match status" value="1"/>
</dbReference>
<dbReference type="InterPro" id="IPR034686">
    <property type="entry name" value="Terpene_cyclase-like_2"/>
</dbReference>
<reference evidence="3 4" key="1">
    <citation type="submission" date="2017-08" db="EMBL/GenBank/DDBJ databases">
        <title>Genome sequence of Streptomyces albireticuli NRRL B-1670.</title>
        <authorList>
            <person name="Graham D.E."/>
            <person name="Mahan K.M."/>
            <person name="Klingeman D.M."/>
            <person name="Hettich R.L."/>
            <person name="Parry R.J."/>
            <person name="Spain J.C."/>
        </authorList>
    </citation>
    <scope>NUCLEOTIDE SEQUENCE [LARGE SCALE GENOMIC DNA]</scope>
    <source>
        <strain evidence="3 4">NRRL B-1670</strain>
    </source>
</reference>
<gene>
    <name evidence="3" type="ORF">CK936_16330</name>
</gene>
<evidence type="ECO:0000313" key="4">
    <source>
        <dbReference type="Proteomes" id="UP000218944"/>
    </source>
</evidence>
<dbReference type="GO" id="GO:0010333">
    <property type="term" value="F:terpene synthase activity"/>
    <property type="evidence" value="ECO:0007669"/>
    <property type="project" value="InterPro"/>
</dbReference>
<name>A0A2A2D8W5_9ACTN</name>
<dbReference type="SUPFAM" id="SSF48576">
    <property type="entry name" value="Terpenoid synthases"/>
    <property type="match status" value="1"/>
</dbReference>
<dbReference type="InterPro" id="IPR008949">
    <property type="entry name" value="Isoprenoid_synthase_dom_sf"/>
</dbReference>
<dbReference type="PANTHER" id="PTHR35201">
    <property type="entry name" value="TERPENE SYNTHASE"/>
    <property type="match status" value="1"/>
</dbReference>
<proteinExistence type="inferred from homology"/>
<keyword evidence="1 2" id="KW-0456">Lyase</keyword>
<evidence type="ECO:0000256" key="1">
    <source>
        <dbReference type="ARBA" id="ARBA00023239"/>
    </source>
</evidence>
<comment type="cofactor">
    <cofactor evidence="2">
        <name>Mg(2+)</name>
        <dbReference type="ChEBI" id="CHEBI:18420"/>
    </cofactor>
</comment>
<keyword evidence="2" id="KW-0479">Metal-binding</keyword>
<dbReference type="Gene3D" id="1.10.600.10">
    <property type="entry name" value="Farnesyl Diphosphate Synthase"/>
    <property type="match status" value="1"/>
</dbReference>
<dbReference type="GO" id="GO:0046872">
    <property type="term" value="F:metal ion binding"/>
    <property type="evidence" value="ECO:0007669"/>
    <property type="project" value="UniProtKB-KW"/>
</dbReference>
<accession>A0A2A2D8W5</accession>
<dbReference type="SFLD" id="SFLDS00005">
    <property type="entry name" value="Isoprenoid_Synthase_Type_I"/>
    <property type="match status" value="1"/>
</dbReference>
<dbReference type="SMR" id="A0A2A2D8W5"/>
<organism evidence="3 4">
    <name type="scientific">Streptomyces albireticuli</name>
    <dbReference type="NCBI Taxonomy" id="1940"/>
    <lineage>
        <taxon>Bacteria</taxon>
        <taxon>Bacillati</taxon>
        <taxon>Actinomycetota</taxon>
        <taxon>Actinomycetes</taxon>
        <taxon>Kitasatosporales</taxon>
        <taxon>Streptomycetaceae</taxon>
        <taxon>Streptomyces</taxon>
    </lineage>
</organism>
<dbReference type="EC" id="4.2.3.-" evidence="2"/>
<keyword evidence="4" id="KW-1185">Reference proteome</keyword>
<evidence type="ECO:0000313" key="3">
    <source>
        <dbReference type="EMBL" id="PAU47876.1"/>
    </source>
</evidence>